<dbReference type="InterPro" id="IPR029057">
    <property type="entry name" value="PRTase-like"/>
</dbReference>
<dbReference type="Proteomes" id="UP000248795">
    <property type="component" value="Unassembled WGS sequence"/>
</dbReference>
<comment type="caution">
    <text evidence="4">The sequence shown here is derived from an EMBL/GenBank/DDBJ whole genome shotgun (WGS) entry which is preliminary data.</text>
</comment>
<dbReference type="SUPFAM" id="SSF53271">
    <property type="entry name" value="PRTase-like"/>
    <property type="match status" value="1"/>
</dbReference>
<evidence type="ECO:0000259" key="2">
    <source>
        <dbReference type="Pfam" id="PF00156"/>
    </source>
</evidence>
<name>A0A2W2BF90_9HYPH</name>
<sequence>MIFTLSTVPARLWRGVLDFVTPSLCLSCGVAVGEPASLCVACWGKLRLIEEPVCDALGTPFAYDQGEGALSAAALADPPAWDRSRAAALFDDEAARLVHALKYRDRPEAGLLMARMMARAGRRLISGADVILPVPLHRWRLWRRRFNQSAFLAQQISLAGGTPWRHDVLMRARATRAQVGLDEEARRRNVRNAFAVRPDRLAAVAGKSVLLVDDVRTTGATAEACALALKKAGAARVSLLTFALVQLPAKPHI</sequence>
<dbReference type="InterPro" id="IPR000836">
    <property type="entry name" value="PRTase_dom"/>
</dbReference>
<dbReference type="Pfam" id="PF00156">
    <property type="entry name" value="Pribosyltran"/>
    <property type="match status" value="1"/>
</dbReference>
<dbReference type="AlphaFoldDB" id="A0A2W2BF90"/>
<dbReference type="CDD" id="cd06223">
    <property type="entry name" value="PRTases_typeI"/>
    <property type="match status" value="1"/>
</dbReference>
<evidence type="ECO:0000313" key="4">
    <source>
        <dbReference type="EMBL" id="PZF78888.1"/>
    </source>
</evidence>
<keyword evidence="5" id="KW-1185">Reference proteome</keyword>
<dbReference type="EMBL" id="QKVK01000001">
    <property type="protein sequence ID" value="PZF78888.1"/>
    <property type="molecule type" value="Genomic_DNA"/>
</dbReference>
<protein>
    <submittedName>
        <fullName evidence="4">ComF family protein</fullName>
    </submittedName>
</protein>
<evidence type="ECO:0000256" key="1">
    <source>
        <dbReference type="ARBA" id="ARBA00008007"/>
    </source>
</evidence>
<evidence type="ECO:0000259" key="3">
    <source>
        <dbReference type="Pfam" id="PF18912"/>
    </source>
</evidence>
<dbReference type="RefSeq" id="WP_111196216.1">
    <property type="nucleotide sequence ID" value="NZ_QKVK01000001.1"/>
</dbReference>
<feature type="domain" description="Phosphoribosyltransferase" evidence="2">
    <location>
        <begin position="191"/>
        <end position="243"/>
    </location>
</feature>
<evidence type="ECO:0000313" key="5">
    <source>
        <dbReference type="Proteomes" id="UP000248795"/>
    </source>
</evidence>
<proteinExistence type="inferred from homology"/>
<dbReference type="InterPro" id="IPR044005">
    <property type="entry name" value="DZR_2"/>
</dbReference>
<dbReference type="Pfam" id="PF18912">
    <property type="entry name" value="DZR_2"/>
    <property type="match status" value="1"/>
</dbReference>
<dbReference type="Gene3D" id="3.40.50.2020">
    <property type="match status" value="1"/>
</dbReference>
<comment type="similarity">
    <text evidence="1">Belongs to the ComF/GntX family.</text>
</comment>
<dbReference type="InterPro" id="IPR051910">
    <property type="entry name" value="ComF/GntX_DNA_util-trans"/>
</dbReference>
<dbReference type="PANTHER" id="PTHR47505:SF1">
    <property type="entry name" value="DNA UTILIZATION PROTEIN YHGH"/>
    <property type="match status" value="1"/>
</dbReference>
<reference evidence="5" key="1">
    <citation type="submission" date="2018-06" db="EMBL/GenBank/DDBJ databases">
        <title>Aestuariibacter litoralis strain KCTC 52945T.</title>
        <authorList>
            <person name="Li X."/>
            <person name="Salam N."/>
            <person name="Li J.-L."/>
            <person name="Chen Y.-M."/>
            <person name="Yang Z.-W."/>
            <person name="Zhang L.-Y."/>
            <person name="Han M.-X."/>
            <person name="Xiao M."/>
            <person name="Li W.-J."/>
        </authorList>
    </citation>
    <scope>NUCLEOTIDE SEQUENCE [LARGE SCALE GENOMIC DNA]</scope>
    <source>
        <strain evidence="5">KCTC 52945</strain>
    </source>
</reference>
<feature type="domain" description="Double zinc ribbon" evidence="3">
    <location>
        <begin position="16"/>
        <end position="64"/>
    </location>
</feature>
<accession>A0A2W2BF90</accession>
<gene>
    <name evidence="4" type="ORF">DK847_03610</name>
</gene>
<organism evidence="4 5">
    <name type="scientific">Aestuariivirga litoralis</name>
    <dbReference type="NCBI Taxonomy" id="2650924"/>
    <lineage>
        <taxon>Bacteria</taxon>
        <taxon>Pseudomonadati</taxon>
        <taxon>Pseudomonadota</taxon>
        <taxon>Alphaproteobacteria</taxon>
        <taxon>Hyphomicrobiales</taxon>
        <taxon>Aestuariivirgaceae</taxon>
        <taxon>Aestuariivirga</taxon>
    </lineage>
</organism>
<dbReference type="PANTHER" id="PTHR47505">
    <property type="entry name" value="DNA UTILIZATION PROTEIN YHGH"/>
    <property type="match status" value="1"/>
</dbReference>